<evidence type="ECO:0000313" key="1">
    <source>
        <dbReference type="EMBL" id="CAI3977238.1"/>
    </source>
</evidence>
<dbReference type="AlphaFoldDB" id="A0A9P1FIC1"/>
<proteinExistence type="predicted"/>
<evidence type="ECO:0000313" key="2">
    <source>
        <dbReference type="EMBL" id="CAL1130613.1"/>
    </source>
</evidence>
<dbReference type="Gene3D" id="2.60.120.620">
    <property type="entry name" value="q2cbj1_9rhob like domain"/>
    <property type="match status" value="1"/>
</dbReference>
<reference evidence="1" key="1">
    <citation type="submission" date="2022-10" db="EMBL/GenBank/DDBJ databases">
        <authorList>
            <person name="Chen Y."/>
            <person name="Dougan E. K."/>
            <person name="Chan C."/>
            <person name="Rhodes N."/>
            <person name="Thang M."/>
        </authorList>
    </citation>
    <scope>NUCLEOTIDE SEQUENCE</scope>
</reference>
<dbReference type="PANTHER" id="PTHR31630:SF6">
    <property type="entry name" value="PHYTANOYL-COA DIOXYGENASE-RELATED"/>
    <property type="match status" value="1"/>
</dbReference>
<dbReference type="EMBL" id="CAMXCT020000329">
    <property type="protein sequence ID" value="CAL1130613.1"/>
    <property type="molecule type" value="Genomic_DNA"/>
</dbReference>
<sequence length="338" mass="37488">MAVSFASTATVLGYPAEAENRSPAESAQRKPIDAGHAPYRFALDSSAWRKHLEDEGYVVLARAMTPDEVKTAKDLLWTDIETHHGISRADCETWKTWRLSRTGLDTAVVQDPGAWYVRACPGVKRPFEEVWETPELIVSMDAVILWRPWWIKSSWMPITEGLHLDQNPFHKPGLETVQGMVPLLPVSMASGGLKVIPRSHTEAAKAELKEEFPHLASCGDWCPLMSDHESAILLLAEPGDLILWDSRTIHGGHVGSGFSRCPGPEESPELARMSVTVCMVPRSKATPEVLEARRQGFLMGKIFNHSPHEAGTSSGTLRSMSARRHRLEDLTMAQQSLL</sequence>
<evidence type="ECO:0000313" key="3">
    <source>
        <dbReference type="Proteomes" id="UP001152797"/>
    </source>
</evidence>
<evidence type="ECO:0008006" key="4">
    <source>
        <dbReference type="Google" id="ProtNLM"/>
    </source>
</evidence>
<dbReference type="Proteomes" id="UP001152797">
    <property type="component" value="Unassembled WGS sequence"/>
</dbReference>
<keyword evidence="3" id="KW-1185">Reference proteome</keyword>
<organism evidence="1">
    <name type="scientific">Cladocopium goreaui</name>
    <dbReference type="NCBI Taxonomy" id="2562237"/>
    <lineage>
        <taxon>Eukaryota</taxon>
        <taxon>Sar</taxon>
        <taxon>Alveolata</taxon>
        <taxon>Dinophyceae</taxon>
        <taxon>Suessiales</taxon>
        <taxon>Symbiodiniaceae</taxon>
        <taxon>Cladocopium</taxon>
    </lineage>
</organism>
<protein>
    <recommendedName>
        <fullName evidence="4">Phytanoyl-CoA dioxygenase</fullName>
    </recommendedName>
</protein>
<dbReference type="EMBL" id="CAMXCT030000329">
    <property type="protein sequence ID" value="CAL4764550.1"/>
    <property type="molecule type" value="Genomic_DNA"/>
</dbReference>
<comment type="caution">
    <text evidence="1">The sequence shown here is derived from an EMBL/GenBank/DDBJ whole genome shotgun (WGS) entry which is preliminary data.</text>
</comment>
<reference evidence="2" key="2">
    <citation type="submission" date="2024-04" db="EMBL/GenBank/DDBJ databases">
        <authorList>
            <person name="Chen Y."/>
            <person name="Shah S."/>
            <person name="Dougan E. K."/>
            <person name="Thang M."/>
            <person name="Chan C."/>
        </authorList>
    </citation>
    <scope>NUCLEOTIDE SEQUENCE [LARGE SCALE GENOMIC DNA]</scope>
</reference>
<gene>
    <name evidence="1" type="ORF">C1SCF055_LOCUS5393</name>
</gene>
<dbReference type="SUPFAM" id="SSF51197">
    <property type="entry name" value="Clavaminate synthase-like"/>
    <property type="match status" value="1"/>
</dbReference>
<dbReference type="Pfam" id="PF05721">
    <property type="entry name" value="PhyH"/>
    <property type="match status" value="1"/>
</dbReference>
<name>A0A9P1FIC1_9DINO</name>
<accession>A0A9P1FIC1</accession>
<dbReference type="EMBL" id="CAMXCT010000329">
    <property type="protein sequence ID" value="CAI3977238.1"/>
    <property type="molecule type" value="Genomic_DNA"/>
</dbReference>
<dbReference type="InterPro" id="IPR008775">
    <property type="entry name" value="Phytyl_CoA_dOase-like"/>
</dbReference>
<dbReference type="OrthoDB" id="445007at2759"/>
<dbReference type="PANTHER" id="PTHR31630">
    <property type="entry name" value="PHYTANOYL-COA DIOXYGENASE-RELATED-RELATED"/>
    <property type="match status" value="1"/>
</dbReference>